<comment type="subcellular location">
    <subcellularLocation>
        <location evidence="5">Cytoplasm</location>
    </subcellularLocation>
</comment>
<comment type="cofactor">
    <cofactor evidence="15">
        <name>Zn(2+)</name>
        <dbReference type="ChEBI" id="CHEBI:29105"/>
    </cofactor>
    <text evidence="15">Binds 1 divalent metal cation per subunit.</text>
</comment>
<comment type="cofactor">
    <cofactor evidence="3">
        <name>Mn(2+)</name>
        <dbReference type="ChEBI" id="CHEBI:29035"/>
    </cofactor>
</comment>
<dbReference type="PRINTS" id="PR01790">
    <property type="entry name" value="SMP30FAMILY"/>
</dbReference>
<evidence type="ECO:0000256" key="10">
    <source>
        <dbReference type="ARBA" id="ARBA00022723"/>
    </source>
</evidence>
<gene>
    <name evidence="17" type="ORF">SAMN05421834_11915</name>
</gene>
<keyword evidence="18" id="KW-1185">Reference proteome</keyword>
<dbReference type="GO" id="GO:0019853">
    <property type="term" value="P:L-ascorbic acid biosynthetic process"/>
    <property type="evidence" value="ECO:0007669"/>
    <property type="project" value="TreeGrafter"/>
</dbReference>
<evidence type="ECO:0000256" key="11">
    <source>
        <dbReference type="ARBA" id="ARBA00022801"/>
    </source>
</evidence>
<keyword evidence="12" id="KW-0106">Calcium</keyword>
<dbReference type="GO" id="GO:0005509">
    <property type="term" value="F:calcium ion binding"/>
    <property type="evidence" value="ECO:0007669"/>
    <property type="project" value="InterPro"/>
</dbReference>
<dbReference type="InterPro" id="IPR011042">
    <property type="entry name" value="6-blade_b-propeller_TolB-like"/>
</dbReference>
<dbReference type="FunFam" id="2.120.10.30:FF:000126">
    <property type="entry name" value="Senescence marker protein-30"/>
    <property type="match status" value="1"/>
</dbReference>
<accession>A0A1N6ZR11</accession>
<evidence type="ECO:0000313" key="18">
    <source>
        <dbReference type="Proteomes" id="UP000185669"/>
    </source>
</evidence>
<evidence type="ECO:0000256" key="12">
    <source>
        <dbReference type="ARBA" id="ARBA00022837"/>
    </source>
</evidence>
<sequence>MKKITDKLDLVLDAGAQIAEGPFWDQKKQLLYWIDILKMTINIYDPAAAKNKIIQLDKMIGALIPTTEPGELLTALEDGLYIIDLETLEKQFLVNPESNTEETRFNDGKCDPDGRFWVGTMDLEEDKPIGSLYCLNQNLTLEEKAKDIKISNGLAWSLDNRTMYYIDSPTKKVVAFDYNLETGEISNKREIIKVAEGKGVPDGMTIDNQGKLWIAHFGGAQVSRWDPETGEKIDRVDLPVSNVTSCSFGGRNLDELYITTASVGLSEQEKREQPLAGGIFKHQAGVKGLRADRFKIKNKN</sequence>
<evidence type="ECO:0000256" key="13">
    <source>
        <dbReference type="ARBA" id="ARBA00032464"/>
    </source>
</evidence>
<dbReference type="InterPro" id="IPR013658">
    <property type="entry name" value="SGL"/>
</dbReference>
<feature type="binding site" evidence="15">
    <location>
        <position position="106"/>
    </location>
    <ligand>
        <name>substrate</name>
    </ligand>
</feature>
<evidence type="ECO:0000256" key="1">
    <source>
        <dbReference type="ARBA" id="ARBA00001589"/>
    </source>
</evidence>
<protein>
    <recommendedName>
        <fullName evidence="8">Regucalcin</fullName>
        <ecNumber evidence="7">3.1.1.17</ecNumber>
    </recommendedName>
    <alternativeName>
        <fullName evidence="13">Gluconolactonase</fullName>
    </alternativeName>
</protein>
<evidence type="ECO:0000256" key="14">
    <source>
        <dbReference type="PIRSR" id="PIRSR605511-1"/>
    </source>
</evidence>
<dbReference type="PRINTS" id="PR01791">
    <property type="entry name" value="REGUCALCIN"/>
</dbReference>
<keyword evidence="11" id="KW-0378">Hydrolase</keyword>
<feature type="active site" description="Proton donor/acceptor" evidence="14">
    <location>
        <position position="202"/>
    </location>
</feature>
<organism evidence="17 18">
    <name type="scientific">Halanaerobium kushneri</name>
    <dbReference type="NCBI Taxonomy" id="56779"/>
    <lineage>
        <taxon>Bacteria</taxon>
        <taxon>Bacillati</taxon>
        <taxon>Bacillota</taxon>
        <taxon>Clostridia</taxon>
        <taxon>Halanaerobiales</taxon>
        <taxon>Halanaerobiaceae</taxon>
        <taxon>Halanaerobium</taxon>
    </lineage>
</organism>
<dbReference type="RefSeq" id="WP_076545621.1">
    <property type="nucleotide sequence ID" value="NZ_FTNC01000019.1"/>
</dbReference>
<feature type="binding site" evidence="15">
    <location>
        <position position="20"/>
    </location>
    <ligand>
        <name>a divalent metal cation</name>
        <dbReference type="ChEBI" id="CHEBI:60240"/>
    </ligand>
</feature>
<feature type="binding site" evidence="15">
    <location>
        <position position="152"/>
    </location>
    <ligand>
        <name>a divalent metal cation</name>
        <dbReference type="ChEBI" id="CHEBI:60240"/>
    </ligand>
</feature>
<dbReference type="SUPFAM" id="SSF63829">
    <property type="entry name" value="Calcium-dependent phosphotriesterase"/>
    <property type="match status" value="1"/>
</dbReference>
<feature type="binding site" evidence="15">
    <location>
        <position position="104"/>
    </location>
    <ligand>
        <name>substrate</name>
    </ligand>
</feature>
<feature type="binding site" evidence="15">
    <location>
        <position position="202"/>
    </location>
    <ligand>
        <name>a divalent metal cation</name>
        <dbReference type="ChEBI" id="CHEBI:60240"/>
    </ligand>
</feature>
<dbReference type="AlphaFoldDB" id="A0A1N6ZR11"/>
<feature type="domain" description="SMP-30/Gluconolactonase/LRE-like region" evidence="16">
    <location>
        <begin position="19"/>
        <end position="261"/>
    </location>
</feature>
<evidence type="ECO:0000256" key="7">
    <source>
        <dbReference type="ARBA" id="ARBA00013227"/>
    </source>
</evidence>
<dbReference type="Gene3D" id="2.120.10.30">
    <property type="entry name" value="TolB, C-terminal domain"/>
    <property type="match status" value="1"/>
</dbReference>
<dbReference type="GO" id="GO:0004341">
    <property type="term" value="F:gluconolactonase activity"/>
    <property type="evidence" value="ECO:0007669"/>
    <property type="project" value="UniProtKB-EC"/>
</dbReference>
<dbReference type="GO" id="GO:0030234">
    <property type="term" value="F:enzyme regulator activity"/>
    <property type="evidence" value="ECO:0007669"/>
    <property type="project" value="InterPro"/>
</dbReference>
<comment type="catalytic activity">
    <reaction evidence="1">
        <text>D-glucono-1,5-lactone + H2O = D-gluconate + H(+)</text>
        <dbReference type="Rhea" id="RHEA:10440"/>
        <dbReference type="ChEBI" id="CHEBI:15377"/>
        <dbReference type="ChEBI" id="CHEBI:15378"/>
        <dbReference type="ChEBI" id="CHEBI:16217"/>
        <dbReference type="ChEBI" id="CHEBI:18391"/>
        <dbReference type="EC" id="3.1.1.17"/>
    </reaction>
</comment>
<dbReference type="InterPro" id="IPR008367">
    <property type="entry name" value="Regucalcin"/>
</dbReference>
<dbReference type="EMBL" id="FTNC01000019">
    <property type="protein sequence ID" value="SIR29146.1"/>
    <property type="molecule type" value="Genomic_DNA"/>
</dbReference>
<evidence type="ECO:0000256" key="9">
    <source>
        <dbReference type="ARBA" id="ARBA00022490"/>
    </source>
</evidence>
<feature type="binding site" evidence="15">
    <location>
        <position position="124"/>
    </location>
    <ligand>
        <name>substrate</name>
    </ligand>
</feature>
<dbReference type="InterPro" id="IPR005511">
    <property type="entry name" value="SMP-30"/>
</dbReference>
<keyword evidence="15" id="KW-0862">Zinc</keyword>
<dbReference type="PANTHER" id="PTHR10907:SF47">
    <property type="entry name" value="REGUCALCIN"/>
    <property type="match status" value="1"/>
</dbReference>
<comment type="similarity">
    <text evidence="6">Belongs to the SMP-30/CGR1 family.</text>
</comment>
<evidence type="ECO:0000256" key="15">
    <source>
        <dbReference type="PIRSR" id="PIRSR605511-2"/>
    </source>
</evidence>
<proteinExistence type="inferred from homology"/>
<comment type="cofactor">
    <cofactor evidence="2">
        <name>Ca(2+)</name>
        <dbReference type="ChEBI" id="CHEBI:29108"/>
    </cofactor>
</comment>
<dbReference type="GO" id="GO:0005737">
    <property type="term" value="C:cytoplasm"/>
    <property type="evidence" value="ECO:0007669"/>
    <property type="project" value="UniProtKB-SubCell"/>
</dbReference>
<dbReference type="Pfam" id="PF08450">
    <property type="entry name" value="SGL"/>
    <property type="match status" value="1"/>
</dbReference>
<evidence type="ECO:0000256" key="5">
    <source>
        <dbReference type="ARBA" id="ARBA00004496"/>
    </source>
</evidence>
<evidence type="ECO:0000256" key="2">
    <source>
        <dbReference type="ARBA" id="ARBA00001913"/>
    </source>
</evidence>
<reference evidence="18" key="1">
    <citation type="submission" date="2017-01" db="EMBL/GenBank/DDBJ databases">
        <authorList>
            <person name="Varghese N."/>
            <person name="Submissions S."/>
        </authorList>
    </citation>
    <scope>NUCLEOTIDE SEQUENCE [LARGE SCALE GENOMIC DNA]</scope>
    <source>
        <strain evidence="18">ATCC 700103</strain>
    </source>
</reference>
<dbReference type="STRING" id="56779.SAMN05421834_11915"/>
<keyword evidence="10 15" id="KW-0479">Metal-binding</keyword>
<name>A0A1N6ZR11_9FIRM</name>
<evidence type="ECO:0000256" key="4">
    <source>
        <dbReference type="ARBA" id="ARBA00001946"/>
    </source>
</evidence>
<dbReference type="EC" id="3.1.1.17" evidence="7"/>
<evidence type="ECO:0000259" key="16">
    <source>
        <dbReference type="Pfam" id="PF08450"/>
    </source>
</evidence>
<evidence type="ECO:0000256" key="6">
    <source>
        <dbReference type="ARBA" id="ARBA00008853"/>
    </source>
</evidence>
<comment type="cofactor">
    <cofactor evidence="4">
        <name>Mg(2+)</name>
        <dbReference type="ChEBI" id="CHEBI:18420"/>
    </cofactor>
</comment>
<evidence type="ECO:0000313" key="17">
    <source>
        <dbReference type="EMBL" id="SIR29146.1"/>
    </source>
</evidence>
<evidence type="ECO:0000256" key="3">
    <source>
        <dbReference type="ARBA" id="ARBA00001936"/>
    </source>
</evidence>
<keyword evidence="9" id="KW-0963">Cytoplasm</keyword>
<dbReference type="Proteomes" id="UP000185669">
    <property type="component" value="Unassembled WGS sequence"/>
</dbReference>
<dbReference type="PANTHER" id="PTHR10907">
    <property type="entry name" value="REGUCALCIN"/>
    <property type="match status" value="1"/>
</dbReference>
<evidence type="ECO:0000256" key="8">
    <source>
        <dbReference type="ARBA" id="ARBA00016808"/>
    </source>
</evidence>